<dbReference type="InterPro" id="IPR004776">
    <property type="entry name" value="Mem_transp_PIN-like"/>
</dbReference>
<sequence length="297" mass="33912">MIELIVFTILILLGYLTRIILVKYFSLSNFYEILLRKLVFTIYNILAPLSLFIVFSSRGLLRIDLIILINFLLFMFITYYLTTLVCSNDIKNVVFIQSTFPNSVFLGFPISLLLFGNIRIAALIGALTVALNFIVPDLIVLKKLSTKSFLQLTPLYGFTTGLIFHYTLSNEITSIFRTYLWWTTPLLSYIAVYTMGMRIPLRIESSFIEYIRIILFTGFARYVLAPLLSFLTSLLAGFDSEDSLQLIVVSMMPPAVLNIVVAQKYNWDSQLVALTVSLLTIIFLTIVLPILYIILKQ</sequence>
<feature type="transmembrane region" description="Helical" evidence="8">
    <location>
        <begin position="179"/>
        <end position="201"/>
    </location>
</feature>
<evidence type="ECO:0000256" key="7">
    <source>
        <dbReference type="ARBA" id="ARBA00023136"/>
    </source>
</evidence>
<protein>
    <submittedName>
        <fullName evidence="9">Uncharacterized protein</fullName>
    </submittedName>
</protein>
<comment type="subcellular location">
    <subcellularLocation>
        <location evidence="1">Cell membrane</location>
        <topology evidence="1">Multi-pass membrane protein</topology>
    </subcellularLocation>
</comment>
<dbReference type="InterPro" id="IPR038770">
    <property type="entry name" value="Na+/solute_symporter_sf"/>
</dbReference>
<evidence type="ECO:0000256" key="5">
    <source>
        <dbReference type="ARBA" id="ARBA00022692"/>
    </source>
</evidence>
<dbReference type="PANTHER" id="PTHR36838">
    <property type="entry name" value="AUXIN EFFLUX CARRIER FAMILY PROTEIN"/>
    <property type="match status" value="1"/>
</dbReference>
<organism evidence="9">
    <name type="scientific">Staphylothermus marinus</name>
    <dbReference type="NCBI Taxonomy" id="2280"/>
    <lineage>
        <taxon>Archaea</taxon>
        <taxon>Thermoproteota</taxon>
        <taxon>Thermoprotei</taxon>
        <taxon>Desulfurococcales</taxon>
        <taxon>Desulfurococcaceae</taxon>
        <taxon>Staphylothermus</taxon>
    </lineage>
</organism>
<keyword evidence="3" id="KW-0813">Transport</keyword>
<reference evidence="9" key="1">
    <citation type="journal article" date="2020" name="mSystems">
        <title>Genome- and Community-Level Interaction Insights into Carbon Utilization and Element Cycling Functions of Hydrothermarchaeota in Hydrothermal Sediment.</title>
        <authorList>
            <person name="Zhou Z."/>
            <person name="Liu Y."/>
            <person name="Xu W."/>
            <person name="Pan J."/>
            <person name="Luo Z.H."/>
            <person name="Li M."/>
        </authorList>
    </citation>
    <scope>NUCLEOTIDE SEQUENCE [LARGE SCALE GENOMIC DNA]</scope>
    <source>
        <strain evidence="9">SpSt-642</strain>
    </source>
</reference>
<feature type="transmembrane region" description="Helical" evidence="8">
    <location>
        <begin position="61"/>
        <end position="81"/>
    </location>
</feature>
<comment type="similarity">
    <text evidence="2">Belongs to the auxin efflux carrier (TC 2.A.69) family.</text>
</comment>
<evidence type="ECO:0000256" key="1">
    <source>
        <dbReference type="ARBA" id="ARBA00004651"/>
    </source>
</evidence>
<evidence type="ECO:0000256" key="4">
    <source>
        <dbReference type="ARBA" id="ARBA00022475"/>
    </source>
</evidence>
<evidence type="ECO:0000256" key="8">
    <source>
        <dbReference type="SAM" id="Phobius"/>
    </source>
</evidence>
<evidence type="ECO:0000256" key="2">
    <source>
        <dbReference type="ARBA" id="ARBA00010145"/>
    </source>
</evidence>
<name>A0A7C4HFK4_STAMA</name>
<dbReference type="GO" id="GO:0055085">
    <property type="term" value="P:transmembrane transport"/>
    <property type="evidence" value="ECO:0007669"/>
    <property type="project" value="InterPro"/>
</dbReference>
<proteinExistence type="inferred from homology"/>
<dbReference type="AlphaFoldDB" id="A0A7C4HFK4"/>
<comment type="caution">
    <text evidence="9">The sequence shown here is derived from an EMBL/GenBank/DDBJ whole genome shotgun (WGS) entry which is preliminary data.</text>
</comment>
<feature type="transmembrane region" description="Helical" evidence="8">
    <location>
        <begin position="148"/>
        <end position="167"/>
    </location>
</feature>
<dbReference type="Pfam" id="PF03547">
    <property type="entry name" value="Mem_trans"/>
    <property type="match status" value="1"/>
</dbReference>
<keyword evidence="6 8" id="KW-1133">Transmembrane helix</keyword>
<evidence type="ECO:0000256" key="6">
    <source>
        <dbReference type="ARBA" id="ARBA00022989"/>
    </source>
</evidence>
<feature type="transmembrane region" description="Helical" evidence="8">
    <location>
        <begin position="93"/>
        <end position="114"/>
    </location>
</feature>
<keyword evidence="7 8" id="KW-0472">Membrane</keyword>
<dbReference type="Gene3D" id="1.20.1530.20">
    <property type="match status" value="1"/>
</dbReference>
<accession>A0A7C4HFK4</accession>
<evidence type="ECO:0000313" key="9">
    <source>
        <dbReference type="EMBL" id="HGM58728.1"/>
    </source>
</evidence>
<dbReference type="GO" id="GO:0005886">
    <property type="term" value="C:plasma membrane"/>
    <property type="evidence" value="ECO:0007669"/>
    <property type="project" value="UniProtKB-SubCell"/>
</dbReference>
<dbReference type="EMBL" id="DTBJ01000029">
    <property type="protein sequence ID" value="HGM58728.1"/>
    <property type="molecule type" value="Genomic_DNA"/>
</dbReference>
<feature type="transmembrane region" description="Helical" evidence="8">
    <location>
        <begin position="120"/>
        <end position="141"/>
    </location>
</feature>
<feature type="transmembrane region" description="Helical" evidence="8">
    <location>
        <begin position="213"/>
        <end position="238"/>
    </location>
</feature>
<dbReference type="PANTHER" id="PTHR36838:SF3">
    <property type="entry name" value="TRANSPORTER AUXIN EFFLUX CARRIER EC FAMILY"/>
    <property type="match status" value="1"/>
</dbReference>
<keyword evidence="5 8" id="KW-0812">Transmembrane</keyword>
<feature type="transmembrane region" description="Helical" evidence="8">
    <location>
        <begin position="38"/>
        <end position="55"/>
    </location>
</feature>
<keyword evidence="4" id="KW-1003">Cell membrane</keyword>
<feature type="transmembrane region" description="Helical" evidence="8">
    <location>
        <begin position="6"/>
        <end position="26"/>
    </location>
</feature>
<gene>
    <name evidence="9" type="ORF">ENU14_03980</name>
</gene>
<evidence type="ECO:0000256" key="3">
    <source>
        <dbReference type="ARBA" id="ARBA00022448"/>
    </source>
</evidence>
<feature type="transmembrane region" description="Helical" evidence="8">
    <location>
        <begin position="271"/>
        <end position="295"/>
    </location>
</feature>